<organism evidence="2 3">
    <name type="scientific">Carboxydocella sporoproducens DSM 16521</name>
    <dbReference type="NCBI Taxonomy" id="1121270"/>
    <lineage>
        <taxon>Bacteria</taxon>
        <taxon>Bacillati</taxon>
        <taxon>Bacillota</taxon>
        <taxon>Clostridia</taxon>
        <taxon>Eubacteriales</taxon>
        <taxon>Clostridiales Family XVI. Incertae Sedis</taxon>
        <taxon>Carboxydocella</taxon>
    </lineage>
</organism>
<dbReference type="RefSeq" id="WP_078666430.1">
    <property type="nucleotide sequence ID" value="NZ_FUXM01000043.1"/>
</dbReference>
<evidence type="ECO:0000313" key="3">
    <source>
        <dbReference type="Proteomes" id="UP000189933"/>
    </source>
</evidence>
<name>A0A1T4S5Z9_9FIRM</name>
<dbReference type="Pfam" id="PF08955">
    <property type="entry name" value="BofC_C"/>
    <property type="match status" value="1"/>
</dbReference>
<keyword evidence="3" id="KW-1185">Reference proteome</keyword>
<reference evidence="3" key="1">
    <citation type="submission" date="2017-02" db="EMBL/GenBank/DDBJ databases">
        <authorList>
            <person name="Varghese N."/>
            <person name="Submissions S."/>
        </authorList>
    </citation>
    <scope>NUCLEOTIDE SEQUENCE [LARGE SCALE GENOMIC DNA]</scope>
    <source>
        <strain evidence="3">DSM 16521</strain>
    </source>
</reference>
<protein>
    <recommendedName>
        <fullName evidence="1">Bypass of forespore C C-terminal domain-containing protein</fullName>
    </recommendedName>
</protein>
<feature type="domain" description="Bypass of forespore C C-terminal" evidence="1">
    <location>
        <begin position="111"/>
        <end position="164"/>
    </location>
</feature>
<dbReference type="Proteomes" id="UP000189933">
    <property type="component" value="Unassembled WGS sequence"/>
</dbReference>
<dbReference type="OrthoDB" id="2081260at2"/>
<gene>
    <name evidence="2" type="ORF">SAMN02745885_02443</name>
</gene>
<dbReference type="EMBL" id="FUXM01000043">
    <property type="protein sequence ID" value="SKA23318.1"/>
    <property type="molecule type" value="Genomic_DNA"/>
</dbReference>
<sequence>MRKYVVTLWLVGMLSLGLGTGSVLYYGYRALVPATKPTPAPILEPKKVTDQTQIRQEKIFLCGEKEQTVTGPWPAIKGLTEDRIKKQFSAQEGWEVEFPASTLLILRKRVDDFCPVHREYRHLGVEQGFLAIYHGPLGGGGLLLQREAIPVEQLPAELRSRLYKVKQWQQLTEAEKEDLRRVLEFKNDGALNSFLDNLDEYREE</sequence>
<dbReference type="InterPro" id="IPR015050">
    <property type="entry name" value="BofC_C"/>
</dbReference>
<proteinExistence type="predicted"/>
<evidence type="ECO:0000259" key="1">
    <source>
        <dbReference type="Pfam" id="PF08955"/>
    </source>
</evidence>
<dbReference type="AlphaFoldDB" id="A0A1T4S5Z9"/>
<evidence type="ECO:0000313" key="2">
    <source>
        <dbReference type="EMBL" id="SKA23318.1"/>
    </source>
</evidence>
<accession>A0A1T4S5Z9</accession>